<feature type="region of interest" description="Disordered" evidence="2">
    <location>
        <begin position="164"/>
        <end position="205"/>
    </location>
</feature>
<organism evidence="3 4">
    <name type="scientific">Scheffersomyces stipitis (strain ATCC 58785 / CBS 6054 / NBRC 10063 / NRRL Y-11545)</name>
    <name type="common">Yeast</name>
    <name type="synonym">Pichia stipitis</name>
    <dbReference type="NCBI Taxonomy" id="322104"/>
    <lineage>
        <taxon>Eukaryota</taxon>
        <taxon>Fungi</taxon>
        <taxon>Dikarya</taxon>
        <taxon>Ascomycota</taxon>
        <taxon>Saccharomycotina</taxon>
        <taxon>Pichiomycetes</taxon>
        <taxon>Debaryomycetaceae</taxon>
        <taxon>Scheffersomyces</taxon>
    </lineage>
</organism>
<dbReference type="eggNOG" id="ENOG502S50X">
    <property type="taxonomic scope" value="Eukaryota"/>
</dbReference>
<dbReference type="GO" id="GO:0070072">
    <property type="term" value="P:vacuolar proton-transporting V-type ATPase complex assembly"/>
    <property type="evidence" value="ECO:0007669"/>
    <property type="project" value="InterPro"/>
</dbReference>
<dbReference type="HOGENOM" id="CLU_089394_1_0_1"/>
<feature type="region of interest" description="Disordered" evidence="2">
    <location>
        <begin position="1"/>
        <end position="49"/>
    </location>
</feature>
<dbReference type="PANTHER" id="PTHR31996:SF2">
    <property type="entry name" value="COILED-COIL DOMAIN-CONTAINING PROTEIN 115"/>
    <property type="match status" value="1"/>
</dbReference>
<evidence type="ECO:0000313" key="3">
    <source>
        <dbReference type="EMBL" id="ABN65487.2"/>
    </source>
</evidence>
<dbReference type="Proteomes" id="UP000002258">
    <property type="component" value="Chromosome 3"/>
</dbReference>
<evidence type="ECO:0000313" key="4">
    <source>
        <dbReference type="Proteomes" id="UP000002258"/>
    </source>
</evidence>
<dbReference type="EMBL" id="CP000497">
    <property type="protein sequence ID" value="ABN65487.2"/>
    <property type="molecule type" value="Genomic_DNA"/>
</dbReference>
<dbReference type="Pfam" id="PF21730">
    <property type="entry name" value="Vma22_CCDC115"/>
    <property type="match status" value="2"/>
</dbReference>
<dbReference type="InParanoid" id="A3LS20"/>
<proteinExistence type="predicted"/>
<feature type="compositionally biased region" description="Basic and acidic residues" evidence="2">
    <location>
        <begin position="187"/>
        <end position="205"/>
    </location>
</feature>
<dbReference type="KEGG" id="pic:PICST_30893"/>
<evidence type="ECO:0000256" key="2">
    <source>
        <dbReference type="SAM" id="MobiDB-lite"/>
    </source>
</evidence>
<feature type="compositionally biased region" description="Polar residues" evidence="2">
    <location>
        <begin position="1"/>
        <end position="14"/>
    </location>
</feature>
<accession>A3LS20</accession>
<dbReference type="AlphaFoldDB" id="A3LS20"/>
<keyword evidence="4" id="KW-1185">Reference proteome</keyword>
<dbReference type="RefSeq" id="XP_001383516.2">
    <property type="nucleotide sequence ID" value="XM_001383479.1"/>
</dbReference>
<dbReference type="STRING" id="322104.A3LS20"/>
<name>A3LS20_PICST</name>
<dbReference type="OrthoDB" id="408631at2759"/>
<dbReference type="GO" id="GO:0051082">
    <property type="term" value="F:unfolded protein binding"/>
    <property type="evidence" value="ECO:0007669"/>
    <property type="project" value="TreeGrafter"/>
</dbReference>
<protein>
    <recommendedName>
        <fullName evidence="1">Vacuolar ATPase assembly protein VMA22</fullName>
    </recommendedName>
</protein>
<sequence length="272" mass="30783">MSSQLEKITKSLENISIDPDSKDQQEETPLIVLQDEHSPDIDPDSSKLSSVDEKTVQLVQLVADYEQRANHSFRLNYINGFLNLSRANYNAGSFSKRFGSDKFDLRPYKACKDIVVDEKSLRFTVTDRLAQQKAAESKPAKISRTSSYNEKIADITESHEIEMDEIVKSRTTSSKRNTGLGGLKNRRTTEKDRTSEKDSNNSDHNEKIKLIDPIYQFGALTPYQLKQAQGFFSSALEDSVELANIQKQIEALIGEITQLQKSEPKEKIQSET</sequence>
<gene>
    <name evidence="3" type="ORF">PICST_30893</name>
</gene>
<dbReference type="InterPro" id="IPR040357">
    <property type="entry name" value="Vma22/CCDC115"/>
</dbReference>
<dbReference type="GeneID" id="4838195"/>
<reference evidence="3 4" key="1">
    <citation type="journal article" date="2007" name="Nat. Biotechnol.">
        <title>Genome sequence of the lignocellulose-bioconverting and xylose-fermenting yeast Pichia stipitis.</title>
        <authorList>
            <person name="Jeffries T.W."/>
            <person name="Grigoriev I.V."/>
            <person name="Grimwood J."/>
            <person name="Laplaza J.M."/>
            <person name="Aerts A."/>
            <person name="Salamov A."/>
            <person name="Schmutz J."/>
            <person name="Lindquist E."/>
            <person name="Dehal P."/>
            <person name="Shapiro H."/>
            <person name="Jin Y.S."/>
            <person name="Passoth V."/>
            <person name="Richardson P.M."/>
        </authorList>
    </citation>
    <scope>NUCLEOTIDE SEQUENCE [LARGE SCALE GENOMIC DNA]</scope>
    <source>
        <strain evidence="4">ATCC 58785 / CBS 6054 / NBRC 10063 / NRRL Y-11545</strain>
    </source>
</reference>
<dbReference type="OMA" id="RANYHNK"/>
<dbReference type="PANTHER" id="PTHR31996">
    <property type="entry name" value="COILED-COIL DOMAIN-CONTAINING PROTEIN 115"/>
    <property type="match status" value="1"/>
</dbReference>
<evidence type="ECO:0000256" key="1">
    <source>
        <dbReference type="ARBA" id="ARBA00093634"/>
    </source>
</evidence>
<dbReference type="GO" id="GO:1990871">
    <property type="term" value="C:Vma12-Vma22 assembly complex"/>
    <property type="evidence" value="ECO:0007669"/>
    <property type="project" value="TreeGrafter"/>
</dbReference>